<evidence type="ECO:0000256" key="1">
    <source>
        <dbReference type="SAM" id="MobiDB-lite"/>
    </source>
</evidence>
<comment type="caution">
    <text evidence="2">The sequence shown here is derived from an EMBL/GenBank/DDBJ whole genome shotgun (WGS) entry which is preliminary data.</text>
</comment>
<evidence type="ECO:0000313" key="2">
    <source>
        <dbReference type="EMBL" id="GJN03374.1"/>
    </source>
</evidence>
<feature type="compositionally biased region" description="Basic and acidic residues" evidence="1">
    <location>
        <begin position="37"/>
        <end position="55"/>
    </location>
</feature>
<protein>
    <submittedName>
        <fullName evidence="2">Uncharacterized protein</fullName>
    </submittedName>
</protein>
<dbReference type="Proteomes" id="UP001054889">
    <property type="component" value="Unassembled WGS sequence"/>
</dbReference>
<reference evidence="2" key="2">
    <citation type="submission" date="2021-12" db="EMBL/GenBank/DDBJ databases">
        <title>Resequencing data analysis of finger millet.</title>
        <authorList>
            <person name="Hatakeyama M."/>
            <person name="Aluri S."/>
            <person name="Balachadran M.T."/>
            <person name="Sivarajan S.R."/>
            <person name="Poveda L."/>
            <person name="Shimizu-Inatsugi R."/>
            <person name="Schlapbach R."/>
            <person name="Sreeman S.M."/>
            <person name="Shimizu K.K."/>
        </authorList>
    </citation>
    <scope>NUCLEOTIDE SEQUENCE</scope>
</reference>
<proteinExistence type="predicted"/>
<gene>
    <name evidence="2" type="primary">ga20811</name>
    <name evidence="2" type="ORF">PR202_ga20811</name>
</gene>
<name>A0AAV5CXL1_ELECO</name>
<sequence length="147" mass="16330">MGVEEGVARSTVARHPLLTGEKGRPDPPSHAARRGRERLSSRIRPHELPTADRRGGAARSSLAHRLPPTGEEGRPDPPSPAACRGRQVDGAAALEVEEDRARSRTCWETLLTWVVSSPRERSGGLEIRDRTTWRRMNGRRLRMRSCG</sequence>
<accession>A0AAV5CXL1</accession>
<reference evidence="2" key="1">
    <citation type="journal article" date="2018" name="DNA Res.">
        <title>Multiple hybrid de novo genome assembly of finger millet, an orphan allotetraploid crop.</title>
        <authorList>
            <person name="Hatakeyama M."/>
            <person name="Aluri S."/>
            <person name="Balachadran M.T."/>
            <person name="Sivarajan S.R."/>
            <person name="Patrignani A."/>
            <person name="Gruter S."/>
            <person name="Poveda L."/>
            <person name="Shimizu-Inatsugi R."/>
            <person name="Baeten J."/>
            <person name="Francoijs K.J."/>
            <person name="Nataraja K.N."/>
            <person name="Reddy Y.A.N."/>
            <person name="Phadnis S."/>
            <person name="Ravikumar R.L."/>
            <person name="Schlapbach R."/>
            <person name="Sreeman S.M."/>
            <person name="Shimizu K.K."/>
        </authorList>
    </citation>
    <scope>NUCLEOTIDE SEQUENCE</scope>
</reference>
<organism evidence="2 3">
    <name type="scientific">Eleusine coracana subsp. coracana</name>
    <dbReference type="NCBI Taxonomy" id="191504"/>
    <lineage>
        <taxon>Eukaryota</taxon>
        <taxon>Viridiplantae</taxon>
        <taxon>Streptophyta</taxon>
        <taxon>Embryophyta</taxon>
        <taxon>Tracheophyta</taxon>
        <taxon>Spermatophyta</taxon>
        <taxon>Magnoliopsida</taxon>
        <taxon>Liliopsida</taxon>
        <taxon>Poales</taxon>
        <taxon>Poaceae</taxon>
        <taxon>PACMAD clade</taxon>
        <taxon>Chloridoideae</taxon>
        <taxon>Cynodonteae</taxon>
        <taxon>Eleusininae</taxon>
        <taxon>Eleusine</taxon>
    </lineage>
</organism>
<keyword evidence="3" id="KW-1185">Reference proteome</keyword>
<feature type="region of interest" description="Disordered" evidence="1">
    <location>
        <begin position="1"/>
        <end position="88"/>
    </location>
</feature>
<dbReference type="EMBL" id="BQKI01000010">
    <property type="protein sequence ID" value="GJN03374.1"/>
    <property type="molecule type" value="Genomic_DNA"/>
</dbReference>
<dbReference type="AlphaFoldDB" id="A0AAV5CXL1"/>
<evidence type="ECO:0000313" key="3">
    <source>
        <dbReference type="Proteomes" id="UP001054889"/>
    </source>
</evidence>